<keyword evidence="2" id="KW-0238">DNA-binding</keyword>
<dbReference type="SUPFAM" id="SSF51182">
    <property type="entry name" value="RmlC-like cupins"/>
    <property type="match status" value="1"/>
</dbReference>
<dbReference type="Pfam" id="PF12833">
    <property type="entry name" value="HTH_18"/>
    <property type="match status" value="1"/>
</dbReference>
<dbReference type="AlphaFoldDB" id="A0A378AGR2"/>
<evidence type="ECO:0000256" key="3">
    <source>
        <dbReference type="ARBA" id="ARBA00023163"/>
    </source>
</evidence>
<dbReference type="STRING" id="1218098.GCA_001598715_01994"/>
<dbReference type="Gene3D" id="2.60.120.10">
    <property type="entry name" value="Jelly Rolls"/>
    <property type="match status" value="1"/>
</dbReference>
<dbReference type="InterPro" id="IPR014710">
    <property type="entry name" value="RmlC-like_jellyroll"/>
</dbReference>
<organism evidence="5 6">
    <name type="scientific">Klebsiella pneumoniae subsp. ozaenae</name>
    <dbReference type="NCBI Taxonomy" id="574"/>
    <lineage>
        <taxon>Bacteria</taxon>
        <taxon>Pseudomonadati</taxon>
        <taxon>Pseudomonadota</taxon>
        <taxon>Gammaproteobacteria</taxon>
        <taxon>Enterobacterales</taxon>
        <taxon>Enterobacteriaceae</taxon>
        <taxon>Klebsiella/Raoultella group</taxon>
        <taxon>Klebsiella</taxon>
        <taxon>Klebsiella pneumoniae complex</taxon>
    </lineage>
</organism>
<dbReference type="InterPro" id="IPR011051">
    <property type="entry name" value="RmlC_Cupin_sf"/>
</dbReference>
<accession>A0A378AGR2</accession>
<dbReference type="CDD" id="cd06124">
    <property type="entry name" value="cupin_NimR-like_N"/>
    <property type="match status" value="1"/>
</dbReference>
<gene>
    <name evidence="5" type="ORF">NCTC10313_05488</name>
</gene>
<dbReference type="InterPro" id="IPR003313">
    <property type="entry name" value="AraC-bd"/>
</dbReference>
<dbReference type="PANTHER" id="PTHR11019:SF159">
    <property type="entry name" value="TRANSCRIPTIONAL REGULATOR-RELATED"/>
    <property type="match status" value="1"/>
</dbReference>
<name>A0A378AGR2_KLEPO</name>
<dbReference type="InterPro" id="IPR018060">
    <property type="entry name" value="HTH_AraC"/>
</dbReference>
<dbReference type="PROSITE" id="PS01124">
    <property type="entry name" value="HTH_ARAC_FAMILY_2"/>
    <property type="match status" value="1"/>
</dbReference>
<sequence length="413" mass="45500">MTTTLSFSFQHRPLVPFAHDYAHGDQEDWHQHDCAQLLHILSGVVRVATPVGYWVVPPGRGVWLPAGTPHALRMTGNVAARTLFIDPLARADLPAGCQIVQITPLLRELIVSSLALAERYAPASRDERIYELILDEIRGMAILPFGLPEPQSETLRRLCQQVREAPGEAWSSGQAAKACSMSERTLNRHFQQQTSLTWSEWVRRAKLMEALVRLAQGHSVLRVALELGYGSHSAFSAMFRRVMGVAPATIFVPRPDRGAERIAQRLQRGARHVIIDTHAPVAFSLRKNAADIGHRPAVAARAERMLMIVLDHKRLPKQRAEPAGCGGEQAVALALQASGFTVVTQHCLQGKLAILLAGALIIEQRQRRLRLQPVARAEQLPQRMVGHLFAVAIGGLLNVLAEVLLQPAGSFRP</sequence>
<dbReference type="InterPro" id="IPR018062">
    <property type="entry name" value="HTH_AraC-typ_CS"/>
</dbReference>
<evidence type="ECO:0000256" key="1">
    <source>
        <dbReference type="ARBA" id="ARBA00023015"/>
    </source>
</evidence>
<dbReference type="InterPro" id="IPR009057">
    <property type="entry name" value="Homeodomain-like_sf"/>
</dbReference>
<protein>
    <submittedName>
        <fullName evidence="5">AraC family transcriptional regulator</fullName>
    </submittedName>
</protein>
<keyword evidence="1" id="KW-0805">Transcription regulation</keyword>
<dbReference type="PANTHER" id="PTHR11019">
    <property type="entry name" value="HTH-TYPE TRANSCRIPTIONAL REGULATOR NIMR"/>
    <property type="match status" value="1"/>
</dbReference>
<dbReference type="PROSITE" id="PS00041">
    <property type="entry name" value="HTH_ARAC_FAMILY_1"/>
    <property type="match status" value="1"/>
</dbReference>
<reference evidence="5 6" key="1">
    <citation type="submission" date="2018-06" db="EMBL/GenBank/DDBJ databases">
        <authorList>
            <consortium name="Pathogen Informatics"/>
            <person name="Doyle S."/>
        </authorList>
    </citation>
    <scope>NUCLEOTIDE SEQUENCE [LARGE SCALE GENOMIC DNA]</scope>
    <source>
        <strain evidence="5 6">NCTC10313</strain>
    </source>
</reference>
<evidence type="ECO:0000259" key="4">
    <source>
        <dbReference type="PROSITE" id="PS01124"/>
    </source>
</evidence>
<dbReference type="GO" id="GO:0043565">
    <property type="term" value="F:sequence-specific DNA binding"/>
    <property type="evidence" value="ECO:0007669"/>
    <property type="project" value="InterPro"/>
</dbReference>
<evidence type="ECO:0000313" key="6">
    <source>
        <dbReference type="Proteomes" id="UP000254487"/>
    </source>
</evidence>
<proteinExistence type="predicted"/>
<dbReference type="Proteomes" id="UP000254487">
    <property type="component" value="Unassembled WGS sequence"/>
</dbReference>
<dbReference type="SUPFAM" id="SSF46689">
    <property type="entry name" value="Homeodomain-like"/>
    <property type="match status" value="1"/>
</dbReference>
<evidence type="ECO:0000256" key="2">
    <source>
        <dbReference type="ARBA" id="ARBA00023125"/>
    </source>
</evidence>
<dbReference type="EMBL" id="UGLW01000003">
    <property type="protein sequence ID" value="STV07290.1"/>
    <property type="molecule type" value="Genomic_DNA"/>
</dbReference>
<evidence type="ECO:0000313" key="5">
    <source>
        <dbReference type="EMBL" id="STV07290.1"/>
    </source>
</evidence>
<dbReference type="Pfam" id="PF02311">
    <property type="entry name" value="AraC_binding"/>
    <property type="match status" value="1"/>
</dbReference>
<feature type="domain" description="HTH araC/xylS-type" evidence="4">
    <location>
        <begin position="156"/>
        <end position="253"/>
    </location>
</feature>
<dbReference type="SMART" id="SM00342">
    <property type="entry name" value="HTH_ARAC"/>
    <property type="match status" value="1"/>
</dbReference>
<dbReference type="Gene3D" id="1.10.10.60">
    <property type="entry name" value="Homeodomain-like"/>
    <property type="match status" value="1"/>
</dbReference>
<keyword evidence="3" id="KW-0804">Transcription</keyword>
<dbReference type="GO" id="GO:0003700">
    <property type="term" value="F:DNA-binding transcription factor activity"/>
    <property type="evidence" value="ECO:0007669"/>
    <property type="project" value="InterPro"/>
</dbReference>